<evidence type="ECO:0000259" key="9">
    <source>
        <dbReference type="PROSITE" id="PS50011"/>
    </source>
</evidence>
<dbReference type="Gene3D" id="1.25.40.430">
    <property type="match status" value="1"/>
</dbReference>
<keyword evidence="6" id="KW-0137">Centromere</keyword>
<dbReference type="SMART" id="SM00220">
    <property type="entry name" value="S_TKc"/>
    <property type="match status" value="1"/>
</dbReference>
<dbReference type="Proteomes" id="UP000095282">
    <property type="component" value="Unplaced"/>
</dbReference>
<dbReference type="GO" id="GO:0005634">
    <property type="term" value="C:nucleus"/>
    <property type="evidence" value="ECO:0007669"/>
    <property type="project" value="TreeGrafter"/>
</dbReference>
<dbReference type="InterPro" id="IPR015661">
    <property type="entry name" value="Bub1/Mad3"/>
</dbReference>
<feature type="region of interest" description="Disordered" evidence="8">
    <location>
        <begin position="564"/>
        <end position="602"/>
    </location>
</feature>
<feature type="binding site" evidence="7">
    <location>
        <position position="728"/>
    </location>
    <ligand>
        <name>ATP</name>
        <dbReference type="ChEBI" id="CHEBI:30616"/>
    </ligand>
</feature>
<evidence type="ECO:0000256" key="5">
    <source>
        <dbReference type="ARBA" id="ARBA00022840"/>
    </source>
</evidence>
<keyword evidence="4" id="KW-0995">Kinetochore</keyword>
<dbReference type="GO" id="GO:0005524">
    <property type="term" value="F:ATP binding"/>
    <property type="evidence" value="ECO:0007669"/>
    <property type="project" value="UniProtKB-UniRule"/>
</dbReference>
<evidence type="ECO:0000256" key="6">
    <source>
        <dbReference type="ARBA" id="ARBA00023328"/>
    </source>
</evidence>
<dbReference type="InterPro" id="IPR017441">
    <property type="entry name" value="Protein_kinase_ATP_BS"/>
</dbReference>
<evidence type="ECO:0000256" key="2">
    <source>
        <dbReference type="ARBA" id="ARBA00022454"/>
    </source>
</evidence>
<dbReference type="GO" id="GO:0007094">
    <property type="term" value="P:mitotic spindle assembly checkpoint signaling"/>
    <property type="evidence" value="ECO:0007669"/>
    <property type="project" value="InterPro"/>
</dbReference>
<evidence type="ECO:0000256" key="7">
    <source>
        <dbReference type="PROSITE-ProRule" id="PRU10141"/>
    </source>
</evidence>
<reference evidence="11" key="1">
    <citation type="submission" date="2016-11" db="UniProtKB">
        <authorList>
            <consortium name="WormBaseParasite"/>
        </authorList>
    </citation>
    <scope>IDENTIFICATION</scope>
</reference>
<keyword evidence="5 7" id="KW-0067">ATP-binding</keyword>
<evidence type="ECO:0000256" key="1">
    <source>
        <dbReference type="ARBA" id="ARBA00004629"/>
    </source>
</evidence>
<evidence type="ECO:0000313" key="10">
    <source>
        <dbReference type="Proteomes" id="UP000095282"/>
    </source>
</evidence>
<keyword evidence="3 7" id="KW-0547">Nucleotide-binding</keyword>
<organism evidence="10 11">
    <name type="scientific">Caenorhabditis tropicalis</name>
    <dbReference type="NCBI Taxonomy" id="1561998"/>
    <lineage>
        <taxon>Eukaryota</taxon>
        <taxon>Metazoa</taxon>
        <taxon>Ecdysozoa</taxon>
        <taxon>Nematoda</taxon>
        <taxon>Chromadorea</taxon>
        <taxon>Rhabditida</taxon>
        <taxon>Rhabditina</taxon>
        <taxon>Rhabditomorpha</taxon>
        <taxon>Rhabditoidea</taxon>
        <taxon>Rhabditidae</taxon>
        <taxon>Peloderinae</taxon>
        <taxon>Caenorhabditis</taxon>
    </lineage>
</organism>
<dbReference type="PANTHER" id="PTHR14030">
    <property type="entry name" value="MITOTIC CHECKPOINT SERINE/THREONINE-PROTEIN KINASE BUB1"/>
    <property type="match status" value="1"/>
</dbReference>
<dbReference type="eggNOG" id="KOG1166">
    <property type="taxonomic scope" value="Eukaryota"/>
</dbReference>
<feature type="compositionally biased region" description="Low complexity" evidence="8">
    <location>
        <begin position="377"/>
        <end position="387"/>
    </location>
</feature>
<proteinExistence type="predicted"/>
<dbReference type="AlphaFoldDB" id="A0A1I7V4W4"/>
<accession>A0A1I7V4W4</accession>
<dbReference type="GO" id="GO:0032991">
    <property type="term" value="C:protein-containing complex"/>
    <property type="evidence" value="ECO:0007669"/>
    <property type="project" value="UniProtKB-ARBA"/>
</dbReference>
<dbReference type="PROSITE" id="PS50011">
    <property type="entry name" value="PROTEIN_KINASE_DOM"/>
    <property type="match status" value="1"/>
</dbReference>
<sequence>MSDISQAFKQLEQNPIPEALESFTTQIETLSKMLSRDAMKTGLIGNIGRILKEQKFDRIRKDEAMLRLYKILIAYSDNLKGSGIFKELLKKGHFNNSLKFYLLWAEECGKEKLFDEFKKVLCLAREALSARTDMAVIEAGFRDLVDEYFNGESGDLFSSPDDTMSLFRTMNQGKKAKRRSSVCFLQQIAPKSQMEVPLFGPKTKTKIRREFVDSTTTHGISIEEYRFAQWKDACGEDVDNIARRDSGIVAPKYQPSQTDHTARDEVEKRMNANLNNPRRRHLSPLDECNGDDEEEKRSRIYSPAVPTKDAHRPPLRTSTLSTENIPTITLSSDTKSVSAKDASYDLHDDSGTENNDKLKFMNAGRGGGSSISRPERSSNYSTVSTSSCRTAKSGGGLDLMAENNHLEAHAMFSDTVHLGSNKTLATADDSIMTTGAPSLAPTQSMATDFSVLCDPDPTMALETQQDRPKKTSGLNMVYDEQATPEEEDEPVKNLAPVKVKEEMLPKKSIQTPPSFNFVEEEDEMFQNDFVNGLKKPHGMFVTSTPAHNVPFVNVDDYFGNKFDQRKQNDEEEEKKPTFAQRRKSQAPSAIAQAFPPPAPKPDLSKVVNSSIDCLSDNLGRRLSIGAEEIQNMIVDEAEITGCKNRRRSEVIQKGDINPWDETLRKKLMMLVRPALNMHEFQDRAPKLQALRDCEVGGETFHIQTLIGQGGYAKVYRAINEDKKTVAVKYEVPSCSWEVYICDQMRNRLIKDGGEDRIKMADMCIMQVIDAYVFSTASLLVNEYHEFGTLLEYANNMKDPNWHITCFLITQMARILKEVHACNIIHGDIKPDNFMITRKIDSNWGKNALMSSDSFVIKIIDWGRAIDMMPLKGQSFKGRAGTEGFDSPEMIDGRSWNYQADFYGFAATMAVVVSGKYAQLTGDKVGSYALNTDIKRRNVLRDTINGVVKSFLNIPSCDSLPEWSETIQQFSDFWNENFDVSAWRQAVVKFNEACDLACSVHK</sequence>
<dbReference type="STRING" id="1561998.A0A1I7V4W4"/>
<dbReference type="CDD" id="cd13981">
    <property type="entry name" value="STKc_Bub1_BubR1"/>
    <property type="match status" value="1"/>
</dbReference>
<dbReference type="InterPro" id="IPR000719">
    <property type="entry name" value="Prot_kinase_dom"/>
</dbReference>
<name>A0A1I7V4W4_9PELO</name>
<protein>
    <submittedName>
        <fullName evidence="11">Protein kinase domain-containing protein</fullName>
    </submittedName>
</protein>
<dbReference type="Gene3D" id="1.10.510.10">
    <property type="entry name" value="Transferase(Phosphotransferase) domain 1"/>
    <property type="match status" value="1"/>
</dbReference>
<dbReference type="Pfam" id="PF00069">
    <property type="entry name" value="Pkinase"/>
    <property type="match status" value="1"/>
</dbReference>
<feature type="compositionally biased region" description="Basic and acidic residues" evidence="8">
    <location>
        <begin position="564"/>
        <end position="576"/>
    </location>
</feature>
<dbReference type="InterPro" id="IPR008271">
    <property type="entry name" value="Ser/Thr_kinase_AS"/>
</dbReference>
<evidence type="ECO:0000313" key="11">
    <source>
        <dbReference type="WBParaSite" id="Csp11.Scaffold78.g486.t1"/>
    </source>
</evidence>
<keyword evidence="10" id="KW-1185">Reference proteome</keyword>
<dbReference type="GO" id="GO:0000776">
    <property type="term" value="C:kinetochore"/>
    <property type="evidence" value="ECO:0007669"/>
    <property type="project" value="UniProtKB-KW"/>
</dbReference>
<evidence type="ECO:0000256" key="4">
    <source>
        <dbReference type="ARBA" id="ARBA00022838"/>
    </source>
</evidence>
<keyword evidence="2" id="KW-0158">Chromosome</keyword>
<feature type="region of interest" description="Disordered" evidence="8">
    <location>
        <begin position="276"/>
        <end position="298"/>
    </location>
</feature>
<dbReference type="SUPFAM" id="SSF56112">
    <property type="entry name" value="Protein kinase-like (PK-like)"/>
    <property type="match status" value="1"/>
</dbReference>
<dbReference type="InterPro" id="IPR011009">
    <property type="entry name" value="Kinase-like_dom_sf"/>
</dbReference>
<feature type="domain" description="Protein kinase" evidence="9">
    <location>
        <begin position="700"/>
        <end position="1001"/>
    </location>
</feature>
<feature type="region of interest" description="Disordered" evidence="8">
    <location>
        <begin position="365"/>
        <end position="387"/>
    </location>
</feature>
<dbReference type="PROSITE" id="PS00107">
    <property type="entry name" value="PROTEIN_KINASE_ATP"/>
    <property type="match status" value="1"/>
</dbReference>
<dbReference type="WBParaSite" id="Csp11.Scaffold78.g486.t1">
    <property type="protein sequence ID" value="Csp11.Scaffold78.g486.t1"/>
    <property type="gene ID" value="Csp11.Scaffold78.g486"/>
</dbReference>
<dbReference type="PANTHER" id="PTHR14030:SF4">
    <property type="entry name" value="BUB1 KINASE, ISOFORM A-RELATED"/>
    <property type="match status" value="1"/>
</dbReference>
<evidence type="ECO:0000256" key="8">
    <source>
        <dbReference type="SAM" id="MobiDB-lite"/>
    </source>
</evidence>
<dbReference type="GO" id="GO:0004672">
    <property type="term" value="F:protein kinase activity"/>
    <property type="evidence" value="ECO:0007669"/>
    <property type="project" value="InterPro"/>
</dbReference>
<dbReference type="GO" id="GO:0051754">
    <property type="term" value="P:meiotic sister chromatid cohesion, centromeric"/>
    <property type="evidence" value="ECO:0007669"/>
    <property type="project" value="TreeGrafter"/>
</dbReference>
<dbReference type="FunFam" id="1.10.510.10:FF:001544">
    <property type="entry name" value="Protein CBG12075"/>
    <property type="match status" value="1"/>
</dbReference>
<dbReference type="PROSITE" id="PS00108">
    <property type="entry name" value="PROTEIN_KINASE_ST"/>
    <property type="match status" value="1"/>
</dbReference>
<comment type="subcellular location">
    <subcellularLocation>
        <location evidence="1">Chromosome</location>
        <location evidence="1">Centromere</location>
        <location evidence="1">Kinetochore</location>
    </subcellularLocation>
</comment>
<evidence type="ECO:0000256" key="3">
    <source>
        <dbReference type="ARBA" id="ARBA00022741"/>
    </source>
</evidence>